<dbReference type="AlphaFoldDB" id="A0A9R1WQ78"/>
<comment type="function">
    <text evidence="1">May act as a substrate-specific adapter of an E3 ubiquitin-protein ligase complex (CUL3-RBX1-BTB) which mediates the ubiquitination and subsequent proteasomal degradation of target proteins.</text>
</comment>
<dbReference type="PANTHER" id="PTHR47457">
    <property type="entry name" value="OS05G0345500 PROTEIN"/>
    <property type="match status" value="1"/>
</dbReference>
<comment type="caution">
    <text evidence="4">The sequence shown here is derived from an EMBL/GenBank/DDBJ whole genome shotgun (WGS) entry which is preliminary data.</text>
</comment>
<evidence type="ECO:0000259" key="3">
    <source>
        <dbReference type="PROSITE" id="PS50097"/>
    </source>
</evidence>
<evidence type="ECO:0000313" key="5">
    <source>
        <dbReference type="Proteomes" id="UP000235145"/>
    </source>
</evidence>
<dbReference type="InterPro" id="IPR000210">
    <property type="entry name" value="BTB/POZ_dom"/>
</dbReference>
<evidence type="ECO:0000256" key="2">
    <source>
        <dbReference type="ARBA" id="ARBA00004906"/>
    </source>
</evidence>
<dbReference type="PANTHER" id="PTHR47457:SF1">
    <property type="entry name" value="BTB DOMAIN-CONTAINING PROTEIN-RELATED"/>
    <property type="match status" value="1"/>
</dbReference>
<dbReference type="Pfam" id="PF07707">
    <property type="entry name" value="BACK"/>
    <property type="match status" value="1"/>
</dbReference>
<comment type="pathway">
    <text evidence="2">Protein modification; protein ubiquitination.</text>
</comment>
<organism evidence="4 5">
    <name type="scientific">Lactuca sativa</name>
    <name type="common">Garden lettuce</name>
    <dbReference type="NCBI Taxonomy" id="4236"/>
    <lineage>
        <taxon>Eukaryota</taxon>
        <taxon>Viridiplantae</taxon>
        <taxon>Streptophyta</taxon>
        <taxon>Embryophyta</taxon>
        <taxon>Tracheophyta</taxon>
        <taxon>Spermatophyta</taxon>
        <taxon>Magnoliopsida</taxon>
        <taxon>eudicotyledons</taxon>
        <taxon>Gunneridae</taxon>
        <taxon>Pentapetalae</taxon>
        <taxon>asterids</taxon>
        <taxon>campanulids</taxon>
        <taxon>Asterales</taxon>
        <taxon>Asteraceae</taxon>
        <taxon>Cichorioideae</taxon>
        <taxon>Cichorieae</taxon>
        <taxon>Lactucinae</taxon>
        <taxon>Lactuca</taxon>
    </lineage>
</organism>
<dbReference type="CDD" id="cd18186">
    <property type="entry name" value="BTB_POZ_ZBTB_KLHL-like"/>
    <property type="match status" value="2"/>
</dbReference>
<accession>A0A9R1WQ78</accession>
<dbReference type="InterPro" id="IPR000421">
    <property type="entry name" value="FA58C"/>
</dbReference>
<protein>
    <recommendedName>
        <fullName evidence="3">BTB domain-containing protein</fullName>
    </recommendedName>
</protein>
<dbReference type="InterPro" id="IPR022041">
    <property type="entry name" value="Methyltransf_FA"/>
</dbReference>
<dbReference type="Pfam" id="PF12248">
    <property type="entry name" value="Methyltransf_FA"/>
    <property type="match status" value="1"/>
</dbReference>
<feature type="domain" description="BTB" evidence="3">
    <location>
        <begin position="208"/>
        <end position="270"/>
    </location>
</feature>
<evidence type="ECO:0000313" key="4">
    <source>
        <dbReference type="EMBL" id="KAJ0185269.1"/>
    </source>
</evidence>
<evidence type="ECO:0000256" key="1">
    <source>
        <dbReference type="ARBA" id="ARBA00002668"/>
    </source>
</evidence>
<name>A0A9R1WQ78_LACSA</name>
<dbReference type="Proteomes" id="UP000235145">
    <property type="component" value="Unassembled WGS sequence"/>
</dbReference>
<gene>
    <name evidence="4" type="ORF">LSAT_V11C900472730</name>
</gene>
<proteinExistence type="predicted"/>
<sequence length="806" mass="91786">MEKKQKKFLTVAPFECAWRDDLRFKEAGRGCVAFEAFAHNDVTVVFREQLGSQHYHYKRDNSPHYTVIIGSHRNRRLKIEVDGITTVDEAGLGLCCSSAFQSYWISICDGLISIGKGRYPFQNLVFQWLDTKPNCSVQYVGLSSWDKHVGYRNVNVLPLTQNHISLWKHVDYEEYKGEDDMEEDLRDEFGNFDNHQGLGSFLENWELSDVYFIVGNEETLVPAHKVILAAVDNLDLSLLNQDFISIKDVTYPVLHAFLRFIYTGFTQIPESLLSSLRDLSVRFGATSLVKQCEEVIERFKLNKKLFDSGKNIELSYPSSQPHSGVASFPLGLPVNVQRLEQFHTTGEFSDVDVSIEGHGLIARSHKVVLGLWSLPFMKMFTNGMSESVSSEICLKEVSSPKAFKIMIDYFYNGGLNLENTVDTNILLLELLLLADQFGVSLLHQDCCKTLLEQLSEGSVCLILQVIPSIPSCKLIEETCERIFTMHFDYCTTACNDFILLDQSTFYNILQHPDLTVTSEERVLNGILMWGLQPSELCNWEVVDNMLSTKTPQDLFGKRLQSLNILLPLVRFSLFPLFLLKKMECSNLSMKIPSFHDLVKEAIGFLEVGLPTSGNNPKFQHRQSSFKELQYIRDGDSNGVVYYVGTSYGKHQWVNPVLAKKISITASNPISRYTDPKVLASRTYQGTSFAGPRIEDGKNCSWWMIDLGLDHQLMCNYYTLRQDGSKAFVRYWNFQGSSDAKNWTNLRVHENDQTISKPGQFASWAVTGPNALLPFRYFRVALVGPTTDDINPWTLCICFLELYGYFH</sequence>
<dbReference type="Gene3D" id="2.60.120.260">
    <property type="entry name" value="Galactose-binding domain-like"/>
    <property type="match status" value="1"/>
</dbReference>
<dbReference type="SUPFAM" id="SSF49785">
    <property type="entry name" value="Galactose-binding domain-like"/>
    <property type="match status" value="1"/>
</dbReference>
<keyword evidence="5" id="KW-1185">Reference proteome</keyword>
<dbReference type="SUPFAM" id="SSF54695">
    <property type="entry name" value="POZ domain"/>
    <property type="match status" value="2"/>
</dbReference>
<dbReference type="Pfam" id="PF00754">
    <property type="entry name" value="F5_F8_type_C"/>
    <property type="match status" value="1"/>
</dbReference>
<dbReference type="PROSITE" id="PS50097">
    <property type="entry name" value="BTB"/>
    <property type="match status" value="2"/>
</dbReference>
<dbReference type="SMART" id="SM00875">
    <property type="entry name" value="BACK"/>
    <property type="match status" value="1"/>
</dbReference>
<reference evidence="4 5" key="1">
    <citation type="journal article" date="2017" name="Nat. Commun.">
        <title>Genome assembly with in vitro proximity ligation data and whole-genome triplication in lettuce.</title>
        <authorList>
            <person name="Reyes-Chin-Wo S."/>
            <person name="Wang Z."/>
            <person name="Yang X."/>
            <person name="Kozik A."/>
            <person name="Arikit S."/>
            <person name="Song C."/>
            <person name="Xia L."/>
            <person name="Froenicke L."/>
            <person name="Lavelle D.O."/>
            <person name="Truco M.J."/>
            <person name="Xia R."/>
            <person name="Zhu S."/>
            <person name="Xu C."/>
            <person name="Xu H."/>
            <person name="Xu X."/>
            <person name="Cox K."/>
            <person name="Korf I."/>
            <person name="Meyers B.C."/>
            <person name="Michelmore R.W."/>
        </authorList>
    </citation>
    <scope>NUCLEOTIDE SEQUENCE [LARGE SCALE GENOMIC DNA]</scope>
    <source>
        <strain evidence="5">cv. Salinas</strain>
        <tissue evidence="4">Seedlings</tissue>
    </source>
</reference>
<dbReference type="Pfam" id="PF00651">
    <property type="entry name" value="BTB"/>
    <property type="match status" value="2"/>
</dbReference>
<dbReference type="Gramene" id="rna-gnl|WGS:NBSK|LSAT_9X45201_mrna">
    <property type="protein sequence ID" value="cds-PLY78724.1"/>
    <property type="gene ID" value="gene-LSAT_9X45201"/>
</dbReference>
<dbReference type="OrthoDB" id="19132at2759"/>
<dbReference type="InterPro" id="IPR011705">
    <property type="entry name" value="BACK"/>
</dbReference>
<dbReference type="EMBL" id="NBSK02000009">
    <property type="protein sequence ID" value="KAJ0185269.1"/>
    <property type="molecule type" value="Genomic_DNA"/>
</dbReference>
<dbReference type="SMART" id="SM00225">
    <property type="entry name" value="BTB"/>
    <property type="match status" value="2"/>
</dbReference>
<feature type="domain" description="BTB" evidence="3">
    <location>
        <begin position="349"/>
        <end position="419"/>
    </location>
</feature>
<dbReference type="InterPro" id="IPR008979">
    <property type="entry name" value="Galactose-bd-like_sf"/>
</dbReference>
<dbReference type="Gene3D" id="3.30.710.10">
    <property type="entry name" value="Potassium Channel Kv1.1, Chain A"/>
    <property type="match status" value="2"/>
</dbReference>
<dbReference type="InterPro" id="IPR011333">
    <property type="entry name" value="SKP1/BTB/POZ_sf"/>
</dbReference>
<dbReference type="Gene3D" id="1.25.40.420">
    <property type="match status" value="1"/>
</dbReference>